<dbReference type="InterPro" id="IPR050352">
    <property type="entry name" value="ABCG_transporters"/>
</dbReference>
<feature type="transmembrane region" description="Helical" evidence="10">
    <location>
        <begin position="516"/>
        <end position="533"/>
    </location>
</feature>
<dbReference type="Pfam" id="PF00005">
    <property type="entry name" value="ABC_tran"/>
    <property type="match status" value="1"/>
</dbReference>
<organism evidence="12">
    <name type="scientific">Aceria tosichella</name>
    <name type="common">wheat curl mite</name>
    <dbReference type="NCBI Taxonomy" id="561515"/>
    <lineage>
        <taxon>Eukaryota</taxon>
        <taxon>Metazoa</taxon>
        <taxon>Ecdysozoa</taxon>
        <taxon>Arthropoda</taxon>
        <taxon>Chelicerata</taxon>
        <taxon>Arachnida</taxon>
        <taxon>Acari</taxon>
        <taxon>Acariformes</taxon>
        <taxon>Trombidiformes</taxon>
        <taxon>Prostigmata</taxon>
        <taxon>Eupodina</taxon>
        <taxon>Eriophyoidea</taxon>
        <taxon>Eriophyidae</taxon>
        <taxon>Eriophyinae</taxon>
        <taxon>Aceriini</taxon>
        <taxon>Aceria</taxon>
    </lineage>
</organism>
<reference evidence="12" key="1">
    <citation type="submission" date="2018-10" db="EMBL/GenBank/DDBJ databases">
        <title>Transcriptome assembly of Aceria tosichella (Wheat curl mite) Type 2.</title>
        <authorList>
            <person name="Scully E.D."/>
            <person name="Geib S.M."/>
            <person name="Palmer N.A."/>
            <person name="Gupta A.K."/>
            <person name="Sarath G."/>
            <person name="Tatineni S."/>
        </authorList>
    </citation>
    <scope>NUCLEOTIDE SEQUENCE</scope>
    <source>
        <strain evidence="12">LincolnNE</strain>
    </source>
</reference>
<evidence type="ECO:0000256" key="8">
    <source>
        <dbReference type="ARBA" id="ARBA00023136"/>
    </source>
</evidence>
<feature type="transmembrane region" description="Helical" evidence="10">
    <location>
        <begin position="545"/>
        <end position="570"/>
    </location>
</feature>
<evidence type="ECO:0000313" key="12">
    <source>
        <dbReference type="EMBL" id="MDE47763.1"/>
    </source>
</evidence>
<dbReference type="GO" id="GO:0005524">
    <property type="term" value="F:ATP binding"/>
    <property type="evidence" value="ECO:0007669"/>
    <property type="project" value="UniProtKB-KW"/>
</dbReference>
<evidence type="ECO:0000259" key="11">
    <source>
        <dbReference type="PROSITE" id="PS50893"/>
    </source>
</evidence>
<dbReference type="InterPro" id="IPR003439">
    <property type="entry name" value="ABC_transporter-like_ATP-bd"/>
</dbReference>
<feature type="transmembrane region" description="Helical" evidence="10">
    <location>
        <begin position="576"/>
        <end position="595"/>
    </location>
</feature>
<dbReference type="AlphaFoldDB" id="A0A6G1SCU6"/>
<evidence type="ECO:0000256" key="3">
    <source>
        <dbReference type="ARBA" id="ARBA00022448"/>
    </source>
</evidence>
<dbReference type="SMART" id="SM00382">
    <property type="entry name" value="AAA"/>
    <property type="match status" value="1"/>
</dbReference>
<feature type="transmembrane region" description="Helical" evidence="10">
    <location>
        <begin position="607"/>
        <end position="628"/>
    </location>
</feature>
<dbReference type="Gene3D" id="3.40.50.300">
    <property type="entry name" value="P-loop containing nucleotide triphosphate hydrolases"/>
    <property type="match status" value="1"/>
</dbReference>
<keyword evidence="4 10" id="KW-0812">Transmembrane</keyword>
<feature type="compositionally biased region" description="Polar residues" evidence="9">
    <location>
        <begin position="15"/>
        <end position="33"/>
    </location>
</feature>
<dbReference type="PROSITE" id="PS00211">
    <property type="entry name" value="ABC_TRANSPORTER_1"/>
    <property type="match status" value="1"/>
</dbReference>
<dbReference type="PANTHER" id="PTHR48041">
    <property type="entry name" value="ABC TRANSPORTER G FAMILY MEMBER 28"/>
    <property type="match status" value="1"/>
</dbReference>
<evidence type="ECO:0000256" key="6">
    <source>
        <dbReference type="ARBA" id="ARBA00022840"/>
    </source>
</evidence>
<dbReference type="PROSITE" id="PS50893">
    <property type="entry name" value="ABC_TRANSPORTER_2"/>
    <property type="match status" value="1"/>
</dbReference>
<proteinExistence type="inferred from homology"/>
<keyword evidence="8 10" id="KW-0472">Membrane</keyword>
<dbReference type="GO" id="GO:0140359">
    <property type="term" value="F:ABC-type transporter activity"/>
    <property type="evidence" value="ECO:0007669"/>
    <property type="project" value="InterPro"/>
</dbReference>
<evidence type="ECO:0000256" key="9">
    <source>
        <dbReference type="SAM" id="MobiDB-lite"/>
    </source>
</evidence>
<evidence type="ECO:0000256" key="1">
    <source>
        <dbReference type="ARBA" id="ARBA00004141"/>
    </source>
</evidence>
<dbReference type="SUPFAM" id="SSF52540">
    <property type="entry name" value="P-loop containing nucleoside triphosphate hydrolases"/>
    <property type="match status" value="1"/>
</dbReference>
<keyword evidence="7 10" id="KW-1133">Transmembrane helix</keyword>
<dbReference type="GO" id="GO:0005886">
    <property type="term" value="C:plasma membrane"/>
    <property type="evidence" value="ECO:0007669"/>
    <property type="project" value="TreeGrafter"/>
</dbReference>
<feature type="region of interest" description="Disordered" evidence="9">
    <location>
        <begin position="658"/>
        <end position="679"/>
    </location>
</feature>
<protein>
    <submittedName>
        <fullName evidence="12">ATP-binding cassette sub-family G member 1</fullName>
    </submittedName>
</protein>
<dbReference type="EMBL" id="GGYP01002992">
    <property type="protein sequence ID" value="MDE47763.1"/>
    <property type="molecule type" value="Transcribed_RNA"/>
</dbReference>
<accession>A0A6G1SCU6</accession>
<dbReference type="InterPro" id="IPR017871">
    <property type="entry name" value="ABC_transporter-like_CS"/>
</dbReference>
<comment type="similarity">
    <text evidence="2">Belongs to the ABC transporter superfamily. ABCG family. Eye pigment precursor importer (TC 3.A.1.204) subfamily.</text>
</comment>
<evidence type="ECO:0000256" key="4">
    <source>
        <dbReference type="ARBA" id="ARBA00022692"/>
    </source>
</evidence>
<dbReference type="Pfam" id="PF01061">
    <property type="entry name" value="ABC2_membrane"/>
    <property type="match status" value="1"/>
</dbReference>
<name>A0A6G1SCU6_9ACAR</name>
<gene>
    <name evidence="12" type="primary">Abcg1_7</name>
    <name evidence="12" type="ORF">g.14389</name>
</gene>
<keyword evidence="5" id="KW-0547">Nucleotide-binding</keyword>
<keyword evidence="6 12" id="KW-0067">ATP-binding</keyword>
<feature type="domain" description="ABC transporter" evidence="11">
    <location>
        <begin position="80"/>
        <end position="321"/>
    </location>
</feature>
<evidence type="ECO:0000256" key="2">
    <source>
        <dbReference type="ARBA" id="ARBA00005814"/>
    </source>
</evidence>
<dbReference type="GO" id="GO:0016887">
    <property type="term" value="F:ATP hydrolysis activity"/>
    <property type="evidence" value="ECO:0007669"/>
    <property type="project" value="InterPro"/>
</dbReference>
<dbReference type="InterPro" id="IPR013525">
    <property type="entry name" value="ABC2_TM"/>
</dbReference>
<keyword evidence="3" id="KW-0813">Transport</keyword>
<feature type="transmembrane region" description="Helical" evidence="10">
    <location>
        <begin position="737"/>
        <end position="759"/>
    </location>
</feature>
<evidence type="ECO:0000256" key="10">
    <source>
        <dbReference type="SAM" id="Phobius"/>
    </source>
</evidence>
<evidence type="ECO:0000256" key="7">
    <source>
        <dbReference type="ARBA" id="ARBA00022989"/>
    </source>
</evidence>
<feature type="transmembrane region" description="Helical" evidence="10">
    <location>
        <begin position="464"/>
        <end position="488"/>
    </location>
</feature>
<feature type="transmembrane region" description="Helical" evidence="10">
    <location>
        <begin position="400"/>
        <end position="420"/>
    </location>
</feature>
<sequence>MNGLNRRSSSDLNEKLSPNTHNNNNNDQIESDNLSHAETISTRRRYEPYSGANVPIVVKNPDGTFGIEMDVMNENSGFYVRWDNLSYTVRPKWYQDLGRKRSKTILNKLDGYFLSGELIALMGPSGAGKTTLLECLCLKNKEGVSGDIKVVGKPKIRIAVVPQYDDFLPQFTVTETIFFASRYKNRTYDISHRNIVRRVIQQLGLEVCQNNRITRCSGGQKKRVAIAQELVKKPNILILDEPTSGLDSSSCSQTIGVLRQIIDFSSASTPMSIVTTIHQPSAKVMALFDRVYLMASGGRLAFNGPPSEIVPTLERVDSPCPPFYNPIDHMIELAAGDYGRNKVDRLIQLEAARKVHFNQRIEAVSAQALRKAILYDPCPFKDHLWIHIQRCTIQLLRDPILFSLRIIMHFIMAFFFAYLWGTSTGKGSACPSFNKQSISPISIAISGNLTKEEKLDIDRVNDNLIFSVYGGMFTMYAAAMITVLSFPLDVKVLAREYFNGWYSVGTYLTGKITSDAPFQIFFVIMFASISYIMTNQPQSDYNWRFIVYALSLVCLSLLSQTQGLIVGAIFMNSLSASVFVGPLTVTPVFLFSGFARRYSRTADYLKPIVKMSYFHHAVKTIFAALYGFGRCKCNPADYQLDLDEVDYEDIGTIHKTQPSMSLMSSSSSLSPSSSNSVLDSQSDALGMLASSASGDQLSSSGPSSDDSMRQIFIGQYRCDDSFQSLVMTELDIEDEDMYFGMLVLICYLVLLRGVVLLLLKYKVAR</sequence>
<evidence type="ECO:0000256" key="5">
    <source>
        <dbReference type="ARBA" id="ARBA00022741"/>
    </source>
</evidence>
<comment type="subcellular location">
    <subcellularLocation>
        <location evidence="1">Membrane</location>
        <topology evidence="1">Multi-pass membrane protein</topology>
    </subcellularLocation>
</comment>
<dbReference type="InterPro" id="IPR027417">
    <property type="entry name" value="P-loop_NTPase"/>
</dbReference>
<feature type="region of interest" description="Disordered" evidence="9">
    <location>
        <begin position="1"/>
        <end position="33"/>
    </location>
</feature>
<dbReference type="InterPro" id="IPR003593">
    <property type="entry name" value="AAA+_ATPase"/>
</dbReference>
<dbReference type="PANTHER" id="PTHR48041:SF78">
    <property type="entry name" value="ABC TRANSPORTER EXPRESSED IN TRACHEA, ISOFORM A"/>
    <property type="match status" value="1"/>
</dbReference>